<dbReference type="AlphaFoldDB" id="A0A485KLY9"/>
<evidence type="ECO:0000313" key="3">
    <source>
        <dbReference type="Proteomes" id="UP000332933"/>
    </source>
</evidence>
<dbReference type="Proteomes" id="UP000332933">
    <property type="component" value="Unassembled WGS sequence"/>
</dbReference>
<dbReference type="EMBL" id="VJMH01005123">
    <property type="protein sequence ID" value="KAF0700442.1"/>
    <property type="molecule type" value="Genomic_DNA"/>
</dbReference>
<keyword evidence="3" id="KW-1185">Reference proteome</keyword>
<dbReference type="OrthoDB" id="67882at2759"/>
<sequence>MSSGANTNVALGRKLIDELRQMGAQVPAEFIRVQDMLEACEKNALQVAANISDARREKSQLRLKGNETLLKEQNDLFDKISQTYKKLAQDDDWIKK</sequence>
<name>A0A485KLY9_9STRA</name>
<evidence type="ECO:0000313" key="2">
    <source>
        <dbReference type="EMBL" id="VFT85910.1"/>
    </source>
</evidence>
<reference evidence="1" key="2">
    <citation type="submission" date="2019-06" db="EMBL/GenBank/DDBJ databases">
        <title>Genomics analysis of Aphanomyces spp. identifies a new class of oomycete effector associated with host adaptation.</title>
        <authorList>
            <person name="Gaulin E."/>
        </authorList>
    </citation>
    <scope>NUCLEOTIDE SEQUENCE</scope>
    <source>
        <strain evidence="1">CBS 578.67</strain>
    </source>
</reference>
<accession>A0A485KLY9</accession>
<evidence type="ECO:0000313" key="1">
    <source>
        <dbReference type="EMBL" id="KAF0700442.1"/>
    </source>
</evidence>
<reference evidence="2 3" key="1">
    <citation type="submission" date="2019-03" db="EMBL/GenBank/DDBJ databases">
        <authorList>
            <person name="Gaulin E."/>
            <person name="Dumas B."/>
        </authorList>
    </citation>
    <scope>NUCLEOTIDE SEQUENCE [LARGE SCALE GENOMIC DNA]</scope>
    <source>
        <strain evidence="2">CBS 568.67</strain>
    </source>
</reference>
<protein>
    <submittedName>
        <fullName evidence="2">Aste57867_9026 protein</fullName>
    </submittedName>
</protein>
<gene>
    <name evidence="2" type="primary">Aste57867_9026</name>
    <name evidence="1" type="ORF">As57867_008990</name>
    <name evidence="2" type="ORF">ASTE57867_9026</name>
</gene>
<organism evidence="2 3">
    <name type="scientific">Aphanomyces stellatus</name>
    <dbReference type="NCBI Taxonomy" id="120398"/>
    <lineage>
        <taxon>Eukaryota</taxon>
        <taxon>Sar</taxon>
        <taxon>Stramenopiles</taxon>
        <taxon>Oomycota</taxon>
        <taxon>Saprolegniomycetes</taxon>
        <taxon>Saprolegniales</taxon>
        <taxon>Verrucalvaceae</taxon>
        <taxon>Aphanomyces</taxon>
    </lineage>
</organism>
<proteinExistence type="predicted"/>
<dbReference type="EMBL" id="CAADRA010005144">
    <property type="protein sequence ID" value="VFT85910.1"/>
    <property type="molecule type" value="Genomic_DNA"/>
</dbReference>